<gene>
    <name evidence="10" type="ORF">RDI58_013760</name>
</gene>
<dbReference type="InterPro" id="IPR044808">
    <property type="entry name" value="ERF_plant"/>
</dbReference>
<feature type="compositionally biased region" description="Basic and acidic residues" evidence="8">
    <location>
        <begin position="1"/>
        <end position="10"/>
    </location>
</feature>
<dbReference type="InterPro" id="IPR036955">
    <property type="entry name" value="AP2/ERF_dom_sf"/>
</dbReference>
<evidence type="ECO:0000256" key="2">
    <source>
        <dbReference type="ARBA" id="ARBA00022821"/>
    </source>
</evidence>
<dbReference type="Gene3D" id="3.30.730.10">
    <property type="entry name" value="AP2/ERF domain"/>
    <property type="match status" value="1"/>
</dbReference>
<dbReference type="FunFam" id="3.30.730.10:FF:000001">
    <property type="entry name" value="Ethylene-responsive transcription factor 2"/>
    <property type="match status" value="1"/>
</dbReference>
<feature type="compositionally biased region" description="Basic and acidic residues" evidence="8">
    <location>
        <begin position="34"/>
        <end position="43"/>
    </location>
</feature>
<keyword evidence="4" id="KW-0238">DNA-binding</keyword>
<feature type="compositionally biased region" description="Basic residues" evidence="8">
    <location>
        <begin position="136"/>
        <end position="154"/>
    </location>
</feature>
<evidence type="ECO:0000256" key="7">
    <source>
        <dbReference type="ARBA" id="ARBA00023242"/>
    </source>
</evidence>
<evidence type="ECO:0000313" key="11">
    <source>
        <dbReference type="Proteomes" id="UP001371456"/>
    </source>
</evidence>
<comment type="subcellular location">
    <subcellularLocation>
        <location evidence="1">Nucleus</location>
    </subcellularLocation>
</comment>
<dbReference type="GO" id="GO:0005634">
    <property type="term" value="C:nucleus"/>
    <property type="evidence" value="ECO:0007669"/>
    <property type="project" value="UniProtKB-SubCell"/>
</dbReference>
<dbReference type="GO" id="GO:0003700">
    <property type="term" value="F:DNA-binding transcription factor activity"/>
    <property type="evidence" value="ECO:0007669"/>
    <property type="project" value="InterPro"/>
</dbReference>
<evidence type="ECO:0000256" key="3">
    <source>
        <dbReference type="ARBA" id="ARBA00023015"/>
    </source>
</evidence>
<feature type="domain" description="AP2/ERF" evidence="9">
    <location>
        <begin position="49"/>
        <end position="107"/>
    </location>
</feature>
<dbReference type="GO" id="GO:0003677">
    <property type="term" value="F:DNA binding"/>
    <property type="evidence" value="ECO:0007669"/>
    <property type="project" value="UniProtKB-KW"/>
</dbReference>
<dbReference type="PANTHER" id="PTHR31190">
    <property type="entry name" value="DNA-BINDING DOMAIN"/>
    <property type="match status" value="1"/>
</dbReference>
<dbReference type="Proteomes" id="UP001371456">
    <property type="component" value="Unassembled WGS sequence"/>
</dbReference>
<proteinExistence type="predicted"/>
<feature type="compositionally biased region" description="Low complexity" evidence="8">
    <location>
        <begin position="11"/>
        <end position="27"/>
    </location>
</feature>
<name>A0AAN8TMT0_SOLBU</name>
<keyword evidence="3" id="KW-0805">Transcription regulation</keyword>
<evidence type="ECO:0000259" key="9">
    <source>
        <dbReference type="PROSITE" id="PS51032"/>
    </source>
</evidence>
<dbReference type="GO" id="GO:0006952">
    <property type="term" value="P:defense response"/>
    <property type="evidence" value="ECO:0007669"/>
    <property type="project" value="UniProtKB-KW"/>
</dbReference>
<dbReference type="PANTHER" id="PTHR31190:SF122">
    <property type="entry name" value="ETHYLENE-RESPONSIVE TRANSCRIPTION FACTOR 15-LIKE"/>
    <property type="match status" value="1"/>
</dbReference>
<feature type="region of interest" description="Disordered" evidence="8">
    <location>
        <begin position="1"/>
        <end position="43"/>
    </location>
</feature>
<evidence type="ECO:0000256" key="4">
    <source>
        <dbReference type="ARBA" id="ARBA00023125"/>
    </source>
</evidence>
<dbReference type="InterPro" id="IPR001471">
    <property type="entry name" value="AP2/ERF_dom"/>
</dbReference>
<organism evidence="10 11">
    <name type="scientific">Solanum bulbocastanum</name>
    <name type="common">Wild potato</name>
    <dbReference type="NCBI Taxonomy" id="147425"/>
    <lineage>
        <taxon>Eukaryota</taxon>
        <taxon>Viridiplantae</taxon>
        <taxon>Streptophyta</taxon>
        <taxon>Embryophyta</taxon>
        <taxon>Tracheophyta</taxon>
        <taxon>Spermatophyta</taxon>
        <taxon>Magnoliopsida</taxon>
        <taxon>eudicotyledons</taxon>
        <taxon>Gunneridae</taxon>
        <taxon>Pentapetalae</taxon>
        <taxon>asterids</taxon>
        <taxon>lamiids</taxon>
        <taxon>Solanales</taxon>
        <taxon>Solanaceae</taxon>
        <taxon>Solanoideae</taxon>
        <taxon>Solaneae</taxon>
        <taxon>Solanum</taxon>
    </lineage>
</organism>
<feature type="region of interest" description="Disordered" evidence="8">
    <location>
        <begin position="135"/>
        <end position="164"/>
    </location>
</feature>
<keyword evidence="11" id="KW-1185">Reference proteome</keyword>
<dbReference type="AlphaFoldDB" id="A0AAN8TMT0"/>
<dbReference type="PRINTS" id="PR00367">
    <property type="entry name" value="ETHRSPELEMNT"/>
</dbReference>
<keyword evidence="5" id="KW-0010">Activator</keyword>
<keyword evidence="7" id="KW-0539">Nucleus</keyword>
<dbReference type="SMART" id="SM00380">
    <property type="entry name" value="AP2"/>
    <property type="match status" value="1"/>
</dbReference>
<keyword evidence="6" id="KW-0804">Transcription</keyword>
<dbReference type="SUPFAM" id="SSF54171">
    <property type="entry name" value="DNA-binding domain"/>
    <property type="match status" value="1"/>
</dbReference>
<keyword evidence="2" id="KW-0611">Plant defense</keyword>
<evidence type="ECO:0000256" key="8">
    <source>
        <dbReference type="SAM" id="MobiDB-lite"/>
    </source>
</evidence>
<sequence>MVLKIEDEKQSSNSMESSISVEYTSSSDTYYSNKENDFHPERPEKETKHYIGVRARPWGKFAAEIRDSTRNGIRVWLGTFNSAEEAALAYDQVALSMRGPSTCLNFPVERVSKMLEETENCNFFKNGLSPAAALKEKHKRRSSSNISRKKKQKVNHGEENNNNNNNNNIVFIFEDLGSELLDELLSEYSN</sequence>
<dbReference type="InterPro" id="IPR016177">
    <property type="entry name" value="DNA-bd_dom_sf"/>
</dbReference>
<evidence type="ECO:0000313" key="10">
    <source>
        <dbReference type="EMBL" id="KAK6789960.1"/>
    </source>
</evidence>
<evidence type="ECO:0000256" key="1">
    <source>
        <dbReference type="ARBA" id="ARBA00004123"/>
    </source>
</evidence>
<reference evidence="10 11" key="1">
    <citation type="submission" date="2024-02" db="EMBL/GenBank/DDBJ databases">
        <title>de novo genome assembly of Solanum bulbocastanum strain 11H21.</title>
        <authorList>
            <person name="Hosaka A.J."/>
        </authorList>
    </citation>
    <scope>NUCLEOTIDE SEQUENCE [LARGE SCALE GENOMIC DNA]</scope>
    <source>
        <tissue evidence="10">Young leaves</tissue>
    </source>
</reference>
<evidence type="ECO:0000256" key="6">
    <source>
        <dbReference type="ARBA" id="ARBA00023163"/>
    </source>
</evidence>
<dbReference type="PROSITE" id="PS51032">
    <property type="entry name" value="AP2_ERF"/>
    <property type="match status" value="1"/>
</dbReference>
<comment type="caution">
    <text evidence="10">The sequence shown here is derived from an EMBL/GenBank/DDBJ whole genome shotgun (WGS) entry which is preliminary data.</text>
</comment>
<dbReference type="EMBL" id="JBANQN010000005">
    <property type="protein sequence ID" value="KAK6789960.1"/>
    <property type="molecule type" value="Genomic_DNA"/>
</dbReference>
<accession>A0AAN8TMT0</accession>
<protein>
    <recommendedName>
        <fullName evidence="9">AP2/ERF domain-containing protein</fullName>
    </recommendedName>
</protein>
<dbReference type="CDD" id="cd00018">
    <property type="entry name" value="AP2"/>
    <property type="match status" value="1"/>
</dbReference>
<dbReference type="Pfam" id="PF00847">
    <property type="entry name" value="AP2"/>
    <property type="match status" value="1"/>
</dbReference>
<evidence type="ECO:0000256" key="5">
    <source>
        <dbReference type="ARBA" id="ARBA00023159"/>
    </source>
</evidence>
<dbReference type="GO" id="GO:0009873">
    <property type="term" value="P:ethylene-activated signaling pathway"/>
    <property type="evidence" value="ECO:0007669"/>
    <property type="project" value="InterPro"/>
</dbReference>